<dbReference type="PANTHER" id="PTHR45348:SF5">
    <property type="entry name" value="OXIDOREDUCTASE, PUTATIVE (AFU_ORTHOLOGUE AFUA_8G01420)-RELATED"/>
    <property type="match status" value="1"/>
</dbReference>
<proteinExistence type="inferred from homology"/>
<dbReference type="STRING" id="1157616.A0A1Z5T072"/>
<dbReference type="OrthoDB" id="3233595at2759"/>
<dbReference type="VEuPathDB" id="FungiDB:BTJ68_11554"/>
<evidence type="ECO:0000256" key="2">
    <source>
        <dbReference type="ARBA" id="ARBA00011245"/>
    </source>
</evidence>
<evidence type="ECO:0000259" key="4">
    <source>
        <dbReference type="SMART" id="SM00829"/>
    </source>
</evidence>
<dbReference type="GO" id="GO:0016651">
    <property type="term" value="F:oxidoreductase activity, acting on NAD(P)H"/>
    <property type="evidence" value="ECO:0007669"/>
    <property type="project" value="InterPro"/>
</dbReference>
<dbReference type="SMART" id="SM00829">
    <property type="entry name" value="PKS_ER"/>
    <property type="match status" value="1"/>
</dbReference>
<comment type="subunit">
    <text evidence="2">Monomer.</text>
</comment>
<dbReference type="Gene3D" id="3.40.50.720">
    <property type="entry name" value="NAD(P)-binding Rossmann-like Domain"/>
    <property type="match status" value="1"/>
</dbReference>
<feature type="domain" description="Enoyl reductase (ER)" evidence="4">
    <location>
        <begin position="9"/>
        <end position="340"/>
    </location>
</feature>
<dbReference type="InParanoid" id="A0A1Z5T072"/>
<reference evidence="5 6" key="1">
    <citation type="submission" date="2017-01" db="EMBL/GenBank/DDBJ databases">
        <title>The recent genome duplication of the halophilic yeast Hortaea werneckii: insights from long-read sequencing.</title>
        <authorList>
            <person name="Sinha S."/>
            <person name="Flibotte S."/>
            <person name="Neira M."/>
            <person name="Lenassi M."/>
            <person name="Gostincar C."/>
            <person name="Stajich J.E."/>
            <person name="Nislow C.E."/>
        </authorList>
    </citation>
    <scope>NUCLEOTIDE SEQUENCE [LARGE SCALE GENOMIC DNA]</scope>
    <source>
        <strain evidence="5 6">EXF-2000</strain>
    </source>
</reference>
<gene>
    <name evidence="5" type="ORF">BTJ68_11554</name>
</gene>
<dbReference type="Pfam" id="PF08240">
    <property type="entry name" value="ADH_N"/>
    <property type="match status" value="1"/>
</dbReference>
<dbReference type="SUPFAM" id="SSF51735">
    <property type="entry name" value="NAD(P)-binding Rossmann-fold domains"/>
    <property type="match status" value="1"/>
</dbReference>
<dbReference type="InterPro" id="IPR011032">
    <property type="entry name" value="GroES-like_sf"/>
</dbReference>
<dbReference type="PANTHER" id="PTHR45348">
    <property type="entry name" value="HYPOTHETICAL OXIDOREDUCTASE (EUROFUNG)"/>
    <property type="match status" value="1"/>
</dbReference>
<dbReference type="Gene3D" id="3.90.180.10">
    <property type="entry name" value="Medium-chain alcohol dehydrogenases, catalytic domain"/>
    <property type="match status" value="1"/>
</dbReference>
<keyword evidence="3" id="KW-0560">Oxidoreductase</keyword>
<protein>
    <recommendedName>
        <fullName evidence="4">Enoyl reductase (ER) domain-containing protein</fullName>
    </recommendedName>
</protein>
<name>A0A1Z5T072_HORWE</name>
<dbReference type="CDD" id="cd08249">
    <property type="entry name" value="enoyl_reductase_like"/>
    <property type="match status" value="1"/>
</dbReference>
<dbReference type="InterPro" id="IPR013154">
    <property type="entry name" value="ADH-like_N"/>
</dbReference>
<accession>A0A1Z5T072</accession>
<dbReference type="InterPro" id="IPR020843">
    <property type="entry name" value="ER"/>
</dbReference>
<evidence type="ECO:0000256" key="1">
    <source>
        <dbReference type="ARBA" id="ARBA00008072"/>
    </source>
</evidence>
<dbReference type="InterPro" id="IPR036291">
    <property type="entry name" value="NAD(P)-bd_dom_sf"/>
</dbReference>
<dbReference type="SUPFAM" id="SSF50129">
    <property type="entry name" value="GroES-like"/>
    <property type="match status" value="1"/>
</dbReference>
<dbReference type="EMBL" id="MUNK01000169">
    <property type="protein sequence ID" value="OTA27931.1"/>
    <property type="molecule type" value="Genomic_DNA"/>
</dbReference>
<evidence type="ECO:0000313" key="5">
    <source>
        <dbReference type="EMBL" id="OTA27931.1"/>
    </source>
</evidence>
<keyword evidence="6" id="KW-1185">Reference proteome</keyword>
<dbReference type="InterPro" id="IPR047122">
    <property type="entry name" value="Trans-enoyl_RdTase-like"/>
</dbReference>
<comment type="caution">
    <text evidence="5">The sequence shown here is derived from an EMBL/GenBank/DDBJ whole genome shotgun (WGS) entry which is preliminary data.</text>
</comment>
<comment type="similarity">
    <text evidence="1">Belongs to the zinc-containing alcohol dehydrogenase family.</text>
</comment>
<organism evidence="5 6">
    <name type="scientific">Hortaea werneckii EXF-2000</name>
    <dbReference type="NCBI Taxonomy" id="1157616"/>
    <lineage>
        <taxon>Eukaryota</taxon>
        <taxon>Fungi</taxon>
        <taxon>Dikarya</taxon>
        <taxon>Ascomycota</taxon>
        <taxon>Pezizomycotina</taxon>
        <taxon>Dothideomycetes</taxon>
        <taxon>Dothideomycetidae</taxon>
        <taxon>Mycosphaerellales</taxon>
        <taxon>Teratosphaeriaceae</taxon>
        <taxon>Hortaea</taxon>
    </lineage>
</organism>
<evidence type="ECO:0000313" key="6">
    <source>
        <dbReference type="Proteomes" id="UP000194280"/>
    </source>
</evidence>
<dbReference type="Proteomes" id="UP000194280">
    <property type="component" value="Unassembled WGS sequence"/>
</dbReference>
<evidence type="ECO:0000256" key="3">
    <source>
        <dbReference type="ARBA" id="ARBA00023002"/>
    </source>
</evidence>
<dbReference type="AlphaFoldDB" id="A0A1Z5T072"/>
<sequence>MKSAFYDKTLTVDIRDVPIPVPQAGQVLIRTVVSGVNPKDWKQPKHWAPESPPMNHGDDIAGYVEGVGPGVTGFHRGDRVAALHELWTPHGSFAEYSVALANSTFHLGDSVSFEEAATVPLPAMTAALGIYQTLSLPLPWQPPKVPRPLIVYGGASAVGAYAIKFASLSNIHPIIAVAGNGIPFVESLLDPTKGDVVVDYRKGQDHVVKEMREAAGDNAAYAFDAISEKGSITAIAQVLCKDGKIATVLTPEMALKGSEDPGNCQVLFTLVATVHKDPSDNSRFGNREFGAMFFPYIGLGLAQGWFSGHPYEVIEGGLGGVQKALSVLESGNNSARKLVIRINGD</sequence>